<dbReference type="GO" id="GO:1990904">
    <property type="term" value="C:ribonucleoprotein complex"/>
    <property type="evidence" value="ECO:0007669"/>
    <property type="project" value="UniProtKB-KW"/>
</dbReference>
<dbReference type="Gene3D" id="1.10.287.310">
    <property type="match status" value="1"/>
</dbReference>
<dbReference type="KEGG" id="nco:AAW31_16660"/>
<dbReference type="GO" id="GO:0003735">
    <property type="term" value="F:structural constituent of ribosome"/>
    <property type="evidence" value="ECO:0007669"/>
    <property type="project" value="InterPro"/>
</dbReference>
<protein>
    <recommendedName>
        <fullName evidence="4 5">Large ribosomal subunit protein uL29</fullName>
    </recommendedName>
</protein>
<evidence type="ECO:0000256" key="3">
    <source>
        <dbReference type="ARBA" id="ARBA00023274"/>
    </source>
</evidence>
<reference evidence="8" key="1">
    <citation type="submission" date="2015-05" db="EMBL/GenBank/DDBJ databases">
        <title>Draft genome of Nitrosomonas communis strain Nm2.</title>
        <authorList>
            <person name="Kozlowski J.A."/>
            <person name="Kits K.D."/>
            <person name="Stein L.Y."/>
        </authorList>
    </citation>
    <scope>NUCLEOTIDE SEQUENCE [LARGE SCALE GENOMIC DNA]</scope>
    <source>
        <strain evidence="8">Nm2</strain>
    </source>
</reference>
<evidence type="ECO:0000256" key="5">
    <source>
        <dbReference type="HAMAP-Rule" id="MF_00374"/>
    </source>
</evidence>
<sequence>MKASELKKKTDEELKNELMSLLRSHFNLRIRHATQQLENVSQLRNVRRDIARVKTELNQRVRMS</sequence>
<dbReference type="Pfam" id="PF00831">
    <property type="entry name" value="Ribosomal_L29"/>
    <property type="match status" value="1"/>
</dbReference>
<keyword evidence="3 5" id="KW-0687">Ribonucleoprotein</keyword>
<evidence type="ECO:0000256" key="4">
    <source>
        <dbReference type="ARBA" id="ARBA00035204"/>
    </source>
</evidence>
<dbReference type="InterPro" id="IPR036049">
    <property type="entry name" value="Ribosomal_uL29_sf"/>
</dbReference>
<comment type="similarity">
    <text evidence="1 5">Belongs to the universal ribosomal protein uL29 family.</text>
</comment>
<dbReference type="EMBL" id="VNHT01000062">
    <property type="protein sequence ID" value="TYP80155.1"/>
    <property type="molecule type" value="Genomic_DNA"/>
</dbReference>
<dbReference type="NCBIfam" id="TIGR00012">
    <property type="entry name" value="L29"/>
    <property type="match status" value="1"/>
</dbReference>
<reference evidence="7 9" key="3">
    <citation type="submission" date="2019-07" db="EMBL/GenBank/DDBJ databases">
        <title>Active sludge and wastewater microbial communities from Klosterneuburg, Austria.</title>
        <authorList>
            <person name="Wagner M."/>
        </authorList>
    </citation>
    <scope>NUCLEOTIDE SEQUENCE [LARGE SCALE GENOMIC DNA]</scope>
    <source>
        <strain evidence="7 9">Nm2</strain>
    </source>
</reference>
<dbReference type="Proteomes" id="UP000034156">
    <property type="component" value="Chromosome"/>
</dbReference>
<name>A0A0F7KJG4_9PROT</name>
<dbReference type="GO" id="GO:0005840">
    <property type="term" value="C:ribosome"/>
    <property type="evidence" value="ECO:0007669"/>
    <property type="project" value="UniProtKB-KW"/>
</dbReference>
<dbReference type="RefSeq" id="WP_046851099.1">
    <property type="nucleotide sequence ID" value="NZ_CBDIPD010000179.1"/>
</dbReference>
<keyword evidence="2 5" id="KW-0689">Ribosomal protein</keyword>
<dbReference type="AlphaFoldDB" id="A0A0F7KJG4"/>
<evidence type="ECO:0000313" key="8">
    <source>
        <dbReference type="Proteomes" id="UP000034156"/>
    </source>
</evidence>
<dbReference type="EMBL" id="CP011451">
    <property type="protein sequence ID" value="AKH39074.1"/>
    <property type="molecule type" value="Genomic_DNA"/>
</dbReference>
<dbReference type="CDD" id="cd00427">
    <property type="entry name" value="Ribosomal_L29_HIP"/>
    <property type="match status" value="1"/>
</dbReference>
<evidence type="ECO:0000313" key="9">
    <source>
        <dbReference type="Proteomes" id="UP000324176"/>
    </source>
</evidence>
<dbReference type="PATRIC" id="fig|44574.3.peg.4020"/>
<gene>
    <name evidence="5" type="primary">rpmC</name>
    <name evidence="6" type="ORF">AAW31_16660</name>
    <name evidence="7" type="ORF">BCL69_106211</name>
</gene>
<dbReference type="FunFam" id="1.10.287.310:FF:000001">
    <property type="entry name" value="50S ribosomal protein L29"/>
    <property type="match status" value="1"/>
</dbReference>
<evidence type="ECO:0000313" key="6">
    <source>
        <dbReference type="EMBL" id="AKH39074.1"/>
    </source>
</evidence>
<evidence type="ECO:0000313" key="7">
    <source>
        <dbReference type="EMBL" id="TYP80155.1"/>
    </source>
</evidence>
<accession>A0A0F7KJG4</accession>
<dbReference type="HAMAP" id="MF_00374">
    <property type="entry name" value="Ribosomal_uL29"/>
    <property type="match status" value="1"/>
</dbReference>
<dbReference type="Proteomes" id="UP000324176">
    <property type="component" value="Unassembled WGS sequence"/>
</dbReference>
<evidence type="ECO:0000256" key="1">
    <source>
        <dbReference type="ARBA" id="ARBA00009254"/>
    </source>
</evidence>
<evidence type="ECO:0000256" key="2">
    <source>
        <dbReference type="ARBA" id="ARBA00022980"/>
    </source>
</evidence>
<proteinExistence type="inferred from homology"/>
<dbReference type="SUPFAM" id="SSF46561">
    <property type="entry name" value="Ribosomal protein L29 (L29p)"/>
    <property type="match status" value="1"/>
</dbReference>
<reference evidence="6 8" key="2">
    <citation type="journal article" date="2016" name="Genome Announc.">
        <title>Genome Sequence of Nitrosomonas communis Strain Nm2, a Mesophilic Ammonia-Oxidizing Bacterium Isolated from Mediterranean Soil.</title>
        <authorList>
            <person name="Kozlowski J.A."/>
            <person name="Kits K.D."/>
            <person name="Stein L.Y."/>
        </authorList>
    </citation>
    <scope>NUCLEOTIDE SEQUENCE [LARGE SCALE GENOMIC DNA]</scope>
    <source>
        <strain evidence="6 8">Nm2</strain>
    </source>
</reference>
<dbReference type="OrthoDB" id="9815192at2"/>
<organism evidence="6 8">
    <name type="scientific">Nitrosomonas communis</name>
    <dbReference type="NCBI Taxonomy" id="44574"/>
    <lineage>
        <taxon>Bacteria</taxon>
        <taxon>Pseudomonadati</taxon>
        <taxon>Pseudomonadota</taxon>
        <taxon>Betaproteobacteria</taxon>
        <taxon>Nitrosomonadales</taxon>
        <taxon>Nitrosomonadaceae</taxon>
        <taxon>Nitrosomonas</taxon>
    </lineage>
</organism>
<dbReference type="InterPro" id="IPR001854">
    <property type="entry name" value="Ribosomal_uL29"/>
</dbReference>
<dbReference type="GO" id="GO:0006412">
    <property type="term" value="P:translation"/>
    <property type="evidence" value="ECO:0007669"/>
    <property type="project" value="UniProtKB-UniRule"/>
</dbReference>
<keyword evidence="8" id="KW-1185">Reference proteome</keyword>